<dbReference type="InterPro" id="IPR029063">
    <property type="entry name" value="SAM-dependent_MTases_sf"/>
</dbReference>
<evidence type="ECO:0000256" key="2">
    <source>
        <dbReference type="ARBA" id="ARBA00022679"/>
    </source>
</evidence>
<dbReference type="Gene3D" id="3.40.50.150">
    <property type="entry name" value="Vaccinia Virus protein VP39"/>
    <property type="match status" value="1"/>
</dbReference>
<keyword evidence="8" id="KW-1185">Reference proteome</keyword>
<dbReference type="Pfam" id="PF00398">
    <property type="entry name" value="RrnaAD"/>
    <property type="match status" value="1"/>
</dbReference>
<evidence type="ECO:0000256" key="3">
    <source>
        <dbReference type="ARBA" id="ARBA00022691"/>
    </source>
</evidence>
<comment type="caution">
    <text evidence="5">Lacks conserved residue(s) required for the propagation of feature annotation.</text>
</comment>
<dbReference type="InterPro" id="IPR001737">
    <property type="entry name" value="KsgA/Erm"/>
</dbReference>
<keyword evidence="4 5" id="KW-0694">RNA-binding</keyword>
<evidence type="ECO:0000313" key="7">
    <source>
        <dbReference type="EMBL" id="KAG1301795.1"/>
    </source>
</evidence>
<dbReference type="AlphaFoldDB" id="A0A9P6WZ33"/>
<comment type="caution">
    <text evidence="7">The sequence shown here is derived from an EMBL/GenBank/DDBJ whole genome shotgun (WGS) entry which is preliminary data.</text>
</comment>
<dbReference type="GO" id="GO:0034245">
    <property type="term" value="C:mitochondrial DNA-directed RNA polymerase complex"/>
    <property type="evidence" value="ECO:0007669"/>
    <property type="project" value="TreeGrafter"/>
</dbReference>
<evidence type="ECO:0000313" key="8">
    <source>
        <dbReference type="Proteomes" id="UP000716291"/>
    </source>
</evidence>
<comment type="similarity">
    <text evidence="5 6">Belongs to the class I-like SAM-binding methyltransferase superfamily. rRNA adenine N(6)-methyltransferase family.</text>
</comment>
<keyword evidence="2 5" id="KW-0808">Transferase</keyword>
<keyword evidence="1 5" id="KW-0489">Methyltransferase</keyword>
<evidence type="ECO:0000256" key="4">
    <source>
        <dbReference type="ARBA" id="ARBA00022884"/>
    </source>
</evidence>
<dbReference type="Proteomes" id="UP000716291">
    <property type="component" value="Unassembled WGS sequence"/>
</dbReference>
<dbReference type="PANTHER" id="PTHR11727">
    <property type="entry name" value="DIMETHYLADENOSINE TRANSFERASE"/>
    <property type="match status" value="1"/>
</dbReference>
<dbReference type="PANTHER" id="PTHR11727:SF17">
    <property type="entry name" value="DIMETHYLADENOSINE TRANSFERASE 1, MITOCHONDRIAL"/>
    <property type="match status" value="1"/>
</dbReference>
<feature type="binding site" evidence="5">
    <location>
        <position position="108"/>
    </location>
    <ligand>
        <name>S-adenosyl-L-methionine</name>
        <dbReference type="ChEBI" id="CHEBI:59789"/>
    </ligand>
</feature>
<dbReference type="SUPFAM" id="SSF53335">
    <property type="entry name" value="S-adenosyl-L-methionine-dependent methyltransferases"/>
    <property type="match status" value="1"/>
</dbReference>
<keyword evidence="6" id="KW-0698">rRNA processing</keyword>
<evidence type="ECO:0000256" key="6">
    <source>
        <dbReference type="RuleBase" id="RU362106"/>
    </source>
</evidence>
<dbReference type="OrthoDB" id="16079at2759"/>
<dbReference type="GO" id="GO:0003723">
    <property type="term" value="F:RNA binding"/>
    <property type="evidence" value="ECO:0007669"/>
    <property type="project" value="UniProtKB-UniRule"/>
</dbReference>
<dbReference type="GO" id="GO:0034246">
    <property type="term" value="F:mitochondrial transcription factor activity"/>
    <property type="evidence" value="ECO:0007669"/>
    <property type="project" value="TreeGrafter"/>
</dbReference>
<name>A0A9P6WZ33_RHIOR</name>
<dbReference type="PROSITE" id="PS51689">
    <property type="entry name" value="SAM_RNA_A_N6_MT"/>
    <property type="match status" value="1"/>
</dbReference>
<proteinExistence type="inferred from homology"/>
<sequence>MSKVFNFKNGFPTLTEWTKIFKSKSSSAPRATLGNSITALNSAKALNIKNVQQKTAVEIYPGLGIWTNALKDIGFKRVLTLEQQPNYFQWMKQVSETSNGVIETIKKDGYDWDTYTFLKDPNYLGSLQNTDWSKVHPNIFFTGLIPKGRKGEQLLSQFICCVNNRMAMQTFGRVPMAFWIPDQLFTKFTAGPSDSNRCKMSVVAEACSTLKVIYTTKEGDIYPESVYHLVSIVPLEESKIKADWDVFEYVLKHLFVMRRQPLKSMVRTLGPGAEIILGRLSFDTSILIRDLSAEQLSEVAQKFDEWPLRPKVLFEDASVFLTKQQ</sequence>
<dbReference type="EC" id="2.1.1.-" evidence="6"/>
<feature type="binding site" evidence="5">
    <location>
        <position position="82"/>
    </location>
    <ligand>
        <name>S-adenosyl-L-methionine</name>
        <dbReference type="ChEBI" id="CHEBI:59789"/>
    </ligand>
</feature>
<protein>
    <recommendedName>
        <fullName evidence="6">rRNA adenine N(6)-methyltransferase</fullName>
        <ecNumber evidence="6">2.1.1.-</ecNumber>
    </recommendedName>
</protein>
<feature type="binding site" evidence="5">
    <location>
        <position position="33"/>
    </location>
    <ligand>
        <name>S-adenosyl-L-methionine</name>
        <dbReference type="ChEBI" id="CHEBI:59789"/>
    </ligand>
</feature>
<keyword evidence="3 5" id="KW-0949">S-adenosyl-L-methionine</keyword>
<accession>A0A9P6WZ33</accession>
<gene>
    <name evidence="7" type="ORF">G6F64_011482</name>
</gene>
<dbReference type="GO" id="GO:0006391">
    <property type="term" value="P:transcription initiation at mitochondrial promoter"/>
    <property type="evidence" value="ECO:0007669"/>
    <property type="project" value="TreeGrafter"/>
</dbReference>
<reference evidence="7" key="1">
    <citation type="journal article" date="2020" name="Microb. Genom.">
        <title>Genetic diversity of clinical and environmental Mucorales isolates obtained from an investigation of mucormycosis cases among solid organ transplant recipients.</title>
        <authorList>
            <person name="Nguyen M.H."/>
            <person name="Kaul D."/>
            <person name="Muto C."/>
            <person name="Cheng S.J."/>
            <person name="Richter R.A."/>
            <person name="Bruno V.M."/>
            <person name="Liu G."/>
            <person name="Beyhan S."/>
            <person name="Sundermann A.J."/>
            <person name="Mounaud S."/>
            <person name="Pasculle A.W."/>
            <person name="Nierman W.C."/>
            <person name="Driscoll E."/>
            <person name="Cumbie R."/>
            <person name="Clancy C.J."/>
            <person name="Dupont C.L."/>
        </authorList>
    </citation>
    <scope>NUCLEOTIDE SEQUENCE</scope>
    <source>
        <strain evidence="7">GL11</strain>
    </source>
</reference>
<dbReference type="EMBL" id="JAANQT010002819">
    <property type="protein sequence ID" value="KAG1301795.1"/>
    <property type="molecule type" value="Genomic_DNA"/>
</dbReference>
<dbReference type="GO" id="GO:0000179">
    <property type="term" value="F:rRNA (adenine-N6,N6-)-dimethyltransferase activity"/>
    <property type="evidence" value="ECO:0007669"/>
    <property type="project" value="UniProtKB-UniRule"/>
</dbReference>
<organism evidence="7 8">
    <name type="scientific">Rhizopus oryzae</name>
    <name type="common">Mucormycosis agent</name>
    <name type="synonym">Rhizopus arrhizus var. delemar</name>
    <dbReference type="NCBI Taxonomy" id="64495"/>
    <lineage>
        <taxon>Eukaryota</taxon>
        <taxon>Fungi</taxon>
        <taxon>Fungi incertae sedis</taxon>
        <taxon>Mucoromycota</taxon>
        <taxon>Mucoromycotina</taxon>
        <taxon>Mucoromycetes</taxon>
        <taxon>Mucorales</taxon>
        <taxon>Mucorineae</taxon>
        <taxon>Rhizopodaceae</taxon>
        <taxon>Rhizopus</taxon>
    </lineage>
</organism>
<evidence type="ECO:0000256" key="1">
    <source>
        <dbReference type="ARBA" id="ARBA00022603"/>
    </source>
</evidence>
<evidence type="ECO:0000256" key="5">
    <source>
        <dbReference type="PROSITE-ProRule" id="PRU01026"/>
    </source>
</evidence>
<dbReference type="GO" id="GO:0005759">
    <property type="term" value="C:mitochondrial matrix"/>
    <property type="evidence" value="ECO:0007669"/>
    <property type="project" value="TreeGrafter"/>
</dbReference>